<dbReference type="EMBL" id="CAKKNE010000001">
    <property type="protein sequence ID" value="CAH0364805.1"/>
    <property type="molecule type" value="Genomic_DNA"/>
</dbReference>
<comment type="caution">
    <text evidence="2">The sequence shown here is derived from an EMBL/GenBank/DDBJ whole genome shotgun (WGS) entry which is preliminary data.</text>
</comment>
<feature type="non-terminal residue" evidence="2">
    <location>
        <position position="1"/>
    </location>
</feature>
<organism evidence="2 3">
    <name type="scientific">Pelagomonas calceolata</name>
    <dbReference type="NCBI Taxonomy" id="35677"/>
    <lineage>
        <taxon>Eukaryota</taxon>
        <taxon>Sar</taxon>
        <taxon>Stramenopiles</taxon>
        <taxon>Ochrophyta</taxon>
        <taxon>Pelagophyceae</taxon>
        <taxon>Pelagomonadales</taxon>
        <taxon>Pelagomonadaceae</taxon>
        <taxon>Pelagomonas</taxon>
    </lineage>
</organism>
<feature type="compositionally biased region" description="Basic residues" evidence="1">
    <location>
        <begin position="101"/>
        <end position="126"/>
    </location>
</feature>
<evidence type="ECO:0000313" key="2">
    <source>
        <dbReference type="EMBL" id="CAH0364805.1"/>
    </source>
</evidence>
<feature type="compositionally biased region" description="Basic and acidic residues" evidence="1">
    <location>
        <begin position="54"/>
        <end position="66"/>
    </location>
</feature>
<name>A0A8J2S6N4_9STRA</name>
<feature type="compositionally biased region" description="Basic and acidic residues" evidence="1">
    <location>
        <begin position="127"/>
        <end position="141"/>
    </location>
</feature>
<sequence>STKPPLRQRGGNMGSVGDELLVARLRADESRRWRLGRLRSGLSRETAGRVGSQRLEKGTRETHQADDGGAGELLRWDRAAGGRRGVGQVPRRHGLEEPLGRRRACGRAGRRRRRPAGSSRHARSAARTRDARTSKEQKDTASEPGSAATTSTRRSDRSAARLLRGRVAFASRRSRDFGRGSVQRGKRKRDGSSQRRVRGQEARQDRDDHDAQREFQRARAARRRTVGGGALLGQRPAGHARAFVDVVGVARGRVDVGVPAVPITVQHHRGGGVDSSA</sequence>
<dbReference type="AlphaFoldDB" id="A0A8J2S6N4"/>
<gene>
    <name evidence="2" type="ORF">PECAL_1P11860</name>
</gene>
<accession>A0A8J2S6N4</accession>
<protein>
    <submittedName>
        <fullName evidence="2">Uncharacterized protein</fullName>
    </submittedName>
</protein>
<proteinExistence type="predicted"/>
<evidence type="ECO:0000256" key="1">
    <source>
        <dbReference type="SAM" id="MobiDB-lite"/>
    </source>
</evidence>
<dbReference type="Proteomes" id="UP000789595">
    <property type="component" value="Unassembled WGS sequence"/>
</dbReference>
<reference evidence="2" key="1">
    <citation type="submission" date="2021-11" db="EMBL/GenBank/DDBJ databases">
        <authorList>
            <consortium name="Genoscope - CEA"/>
            <person name="William W."/>
        </authorList>
    </citation>
    <scope>NUCLEOTIDE SEQUENCE</scope>
</reference>
<feature type="region of interest" description="Disordered" evidence="1">
    <location>
        <begin position="41"/>
        <end position="222"/>
    </location>
</feature>
<evidence type="ECO:0000313" key="3">
    <source>
        <dbReference type="Proteomes" id="UP000789595"/>
    </source>
</evidence>
<feature type="compositionally biased region" description="Basic and acidic residues" evidence="1">
    <location>
        <begin position="190"/>
        <end position="217"/>
    </location>
</feature>
<keyword evidence="3" id="KW-1185">Reference proteome</keyword>
<feature type="non-terminal residue" evidence="2">
    <location>
        <position position="277"/>
    </location>
</feature>